<evidence type="ECO:0000313" key="2">
    <source>
        <dbReference type="EMBL" id="PWN21631.1"/>
    </source>
</evidence>
<evidence type="ECO:0000313" key="3">
    <source>
        <dbReference type="Proteomes" id="UP000245942"/>
    </source>
</evidence>
<dbReference type="EMBL" id="KZ819325">
    <property type="protein sequence ID" value="PWN21631.1"/>
    <property type="molecule type" value="Genomic_DNA"/>
</dbReference>
<dbReference type="Proteomes" id="UP000245942">
    <property type="component" value="Unassembled WGS sequence"/>
</dbReference>
<protein>
    <submittedName>
        <fullName evidence="2">Uncharacterized protein</fullName>
    </submittedName>
</protein>
<feature type="signal peptide" evidence="1">
    <location>
        <begin position="1"/>
        <end position="22"/>
    </location>
</feature>
<organism evidence="2 3">
    <name type="scientific">Pseudomicrostroma glucosiphilum</name>
    <dbReference type="NCBI Taxonomy" id="1684307"/>
    <lineage>
        <taxon>Eukaryota</taxon>
        <taxon>Fungi</taxon>
        <taxon>Dikarya</taxon>
        <taxon>Basidiomycota</taxon>
        <taxon>Ustilaginomycotina</taxon>
        <taxon>Exobasidiomycetes</taxon>
        <taxon>Microstromatales</taxon>
        <taxon>Microstromatales incertae sedis</taxon>
        <taxon>Pseudomicrostroma</taxon>
    </lineage>
</organism>
<name>A0A316UAX6_9BASI</name>
<reference evidence="2 3" key="1">
    <citation type="journal article" date="2018" name="Mol. Biol. Evol.">
        <title>Broad Genomic Sampling Reveals a Smut Pathogenic Ancestry of the Fungal Clade Ustilaginomycotina.</title>
        <authorList>
            <person name="Kijpornyongpan T."/>
            <person name="Mondo S.J."/>
            <person name="Barry K."/>
            <person name="Sandor L."/>
            <person name="Lee J."/>
            <person name="Lipzen A."/>
            <person name="Pangilinan J."/>
            <person name="LaButti K."/>
            <person name="Hainaut M."/>
            <person name="Henrissat B."/>
            <person name="Grigoriev I.V."/>
            <person name="Spatafora J.W."/>
            <person name="Aime M.C."/>
        </authorList>
    </citation>
    <scope>NUCLEOTIDE SEQUENCE [LARGE SCALE GENOMIC DNA]</scope>
    <source>
        <strain evidence="2 3">MCA 4718</strain>
    </source>
</reference>
<feature type="chain" id="PRO_5016336429" evidence="1">
    <location>
        <begin position="23"/>
        <end position="232"/>
    </location>
</feature>
<dbReference type="GeneID" id="37015971"/>
<keyword evidence="3" id="KW-1185">Reference proteome</keyword>
<dbReference type="RefSeq" id="XP_025348791.1">
    <property type="nucleotide sequence ID" value="XM_025494237.1"/>
</dbReference>
<keyword evidence="1" id="KW-0732">Signal</keyword>
<proteinExistence type="predicted"/>
<dbReference type="AlphaFoldDB" id="A0A316UAX6"/>
<sequence length="232" mass="24312">MVNALVFSAALAAASIATVAQAASLKQDPLFGCVSQASGTLSLGTPDDSDAIPAGFVAGRTGKSRITGTSGNSVLSTTRTNGDAVSAQDFEFLNCTQSLIDRGYALRVPNSFANLTTEDTTFTYSWGVLRSSGSTQHSLSSKTAQDSNGRLDGAALLNTKVSETPVEYRTFIMATIDNSTPKFLEYYPFAGTKKAPKAGVFYPIDDKWGTVGIATNMTKHDGSAYLTLSTSG</sequence>
<evidence type="ECO:0000256" key="1">
    <source>
        <dbReference type="SAM" id="SignalP"/>
    </source>
</evidence>
<gene>
    <name evidence="2" type="ORF">BCV69DRAFT_298632</name>
</gene>
<accession>A0A316UAX6</accession>